<evidence type="ECO:0000256" key="1">
    <source>
        <dbReference type="ARBA" id="ARBA00004141"/>
    </source>
</evidence>
<dbReference type="Proteomes" id="UP000199589">
    <property type="component" value="Unassembled WGS sequence"/>
</dbReference>
<dbReference type="PANTHER" id="PTHR43310:SF1">
    <property type="entry name" value="SULFATE TRANSPORTER YBAR-RELATED"/>
    <property type="match status" value="1"/>
</dbReference>
<dbReference type="STRING" id="258723.GCA_900169305_02105"/>
<dbReference type="InterPro" id="IPR036513">
    <property type="entry name" value="STAS_dom_sf"/>
</dbReference>
<evidence type="ECO:0000256" key="4">
    <source>
        <dbReference type="ARBA" id="ARBA00023136"/>
    </source>
</evidence>
<dbReference type="GO" id="GO:0016020">
    <property type="term" value="C:membrane"/>
    <property type="evidence" value="ECO:0007669"/>
    <property type="project" value="UniProtKB-SubCell"/>
</dbReference>
<gene>
    <name evidence="7" type="ORF">SAMN04488569_100719</name>
</gene>
<feature type="transmembrane region" description="Helical" evidence="5">
    <location>
        <begin position="144"/>
        <end position="164"/>
    </location>
</feature>
<dbReference type="SUPFAM" id="SSF52091">
    <property type="entry name" value="SpoIIaa-like"/>
    <property type="match status" value="1"/>
</dbReference>
<proteinExistence type="predicted"/>
<sequence>MLMIHFIPKFTKAIPSSLVAIVVMTIIAVVLGSYGIHLQNVQDFAGMEIVGGLPEFHIPQVPLNLETLSIITPYAVIGGLVGLTEAVLTLQVLDEMTNTRGRTNKEIIAQGLANTVNGFFGGTGGDAMIGQSIINIKSGGRHRLSGIVAASALMFFIMFGSGFINAIPLAGLVGVMFMVVVGTFKWESLRYKGKVPAQDILVVIVVSVITIFADLATAVIAGVIVSALIFAWEKGKVIYANVEETNVGEKTYKINGTLFFGSVLNFKELFDVDNDPDKVILDLKYAKVSDYSAVESISSITKRYEDAGKTFKIVRLSEDCKRMFHNANAFTSVVIDEAEAEIIEYPYV</sequence>
<reference evidence="8" key="1">
    <citation type="submission" date="2016-10" db="EMBL/GenBank/DDBJ databases">
        <authorList>
            <person name="Varghese N."/>
            <person name="Submissions S."/>
        </authorList>
    </citation>
    <scope>NUCLEOTIDE SEQUENCE [LARGE SCALE GENOMIC DNA]</scope>
    <source>
        <strain evidence="8">DSM 16108</strain>
    </source>
</reference>
<evidence type="ECO:0000256" key="2">
    <source>
        <dbReference type="ARBA" id="ARBA00022692"/>
    </source>
</evidence>
<dbReference type="Pfam" id="PF01740">
    <property type="entry name" value="STAS"/>
    <property type="match status" value="1"/>
</dbReference>
<protein>
    <submittedName>
        <fullName evidence="7">STAS domain-containing protein</fullName>
    </submittedName>
</protein>
<name>A0A1I3WAL0_9LACT</name>
<organism evidence="7 8">
    <name type="scientific">Marinilactibacillus piezotolerans</name>
    <dbReference type="NCBI Taxonomy" id="258723"/>
    <lineage>
        <taxon>Bacteria</taxon>
        <taxon>Bacillati</taxon>
        <taxon>Bacillota</taxon>
        <taxon>Bacilli</taxon>
        <taxon>Lactobacillales</taxon>
        <taxon>Carnobacteriaceae</taxon>
        <taxon>Marinilactibacillus</taxon>
    </lineage>
</organism>
<dbReference type="CDD" id="cd07042">
    <property type="entry name" value="STAS_SulP_like_sulfate_transporter"/>
    <property type="match status" value="1"/>
</dbReference>
<feature type="domain" description="STAS" evidence="6">
    <location>
        <begin position="252"/>
        <end position="348"/>
    </location>
</feature>
<dbReference type="Pfam" id="PF00916">
    <property type="entry name" value="Sulfate_transp"/>
    <property type="match status" value="1"/>
</dbReference>
<evidence type="ECO:0000256" key="5">
    <source>
        <dbReference type="SAM" id="Phobius"/>
    </source>
</evidence>
<comment type="subcellular location">
    <subcellularLocation>
        <location evidence="1">Membrane</location>
        <topology evidence="1">Multi-pass membrane protein</topology>
    </subcellularLocation>
</comment>
<dbReference type="InterPro" id="IPR011547">
    <property type="entry name" value="SLC26A/SulP_dom"/>
</dbReference>
<feature type="transmembrane region" description="Helical" evidence="5">
    <location>
        <begin position="71"/>
        <end position="93"/>
    </location>
</feature>
<dbReference type="PANTHER" id="PTHR43310">
    <property type="entry name" value="SULFATE TRANSPORTER YBAR-RELATED"/>
    <property type="match status" value="1"/>
</dbReference>
<feature type="transmembrane region" description="Helical" evidence="5">
    <location>
        <begin position="12"/>
        <end position="36"/>
    </location>
</feature>
<keyword evidence="8" id="KW-1185">Reference proteome</keyword>
<dbReference type="Gene3D" id="3.30.750.24">
    <property type="entry name" value="STAS domain"/>
    <property type="match status" value="1"/>
</dbReference>
<keyword evidence="2 5" id="KW-0812">Transmembrane</keyword>
<accession>A0A1I3WAL0</accession>
<evidence type="ECO:0000256" key="3">
    <source>
        <dbReference type="ARBA" id="ARBA00022989"/>
    </source>
</evidence>
<evidence type="ECO:0000313" key="7">
    <source>
        <dbReference type="EMBL" id="SFK03767.1"/>
    </source>
</evidence>
<dbReference type="AlphaFoldDB" id="A0A1I3WAL0"/>
<keyword evidence="3 5" id="KW-1133">Transmembrane helix</keyword>
<dbReference type="InterPro" id="IPR002645">
    <property type="entry name" value="STAS_dom"/>
</dbReference>
<dbReference type="InterPro" id="IPR052706">
    <property type="entry name" value="Membrane-Transporter-like"/>
</dbReference>
<evidence type="ECO:0000259" key="6">
    <source>
        <dbReference type="PROSITE" id="PS50801"/>
    </source>
</evidence>
<feature type="transmembrane region" description="Helical" evidence="5">
    <location>
        <begin position="200"/>
        <end position="232"/>
    </location>
</feature>
<evidence type="ECO:0000313" key="8">
    <source>
        <dbReference type="Proteomes" id="UP000199589"/>
    </source>
</evidence>
<dbReference type="PROSITE" id="PS50801">
    <property type="entry name" value="STAS"/>
    <property type="match status" value="1"/>
</dbReference>
<dbReference type="EMBL" id="FOSJ01000007">
    <property type="protein sequence ID" value="SFK03767.1"/>
    <property type="molecule type" value="Genomic_DNA"/>
</dbReference>
<feature type="transmembrane region" description="Helical" evidence="5">
    <location>
        <begin position="170"/>
        <end position="188"/>
    </location>
</feature>
<keyword evidence="4 5" id="KW-0472">Membrane</keyword>